<reference evidence="1" key="2">
    <citation type="journal article" date="2022" name="New Phytol.">
        <title>Evolutionary transition to the ectomycorrhizal habit in the genomes of a hyperdiverse lineage of mushroom-forming fungi.</title>
        <authorList>
            <person name="Looney B."/>
            <person name="Miyauchi S."/>
            <person name="Morin E."/>
            <person name="Drula E."/>
            <person name="Courty P.E."/>
            <person name="Kohler A."/>
            <person name="Kuo A."/>
            <person name="LaButti K."/>
            <person name="Pangilinan J."/>
            <person name="Lipzen A."/>
            <person name="Riley R."/>
            <person name="Andreopoulos W."/>
            <person name="He G."/>
            <person name="Johnson J."/>
            <person name="Nolan M."/>
            <person name="Tritt A."/>
            <person name="Barry K.W."/>
            <person name="Grigoriev I.V."/>
            <person name="Nagy L.G."/>
            <person name="Hibbett D."/>
            <person name="Henrissat B."/>
            <person name="Matheny P.B."/>
            <person name="Labbe J."/>
            <person name="Martin F.M."/>
        </authorList>
    </citation>
    <scope>NUCLEOTIDE SEQUENCE</scope>
    <source>
        <strain evidence="1">EC-137</strain>
    </source>
</reference>
<comment type="caution">
    <text evidence="1">The sequence shown here is derived from an EMBL/GenBank/DDBJ whole genome shotgun (WGS) entry which is preliminary data.</text>
</comment>
<dbReference type="Proteomes" id="UP000814128">
    <property type="component" value="Unassembled WGS sequence"/>
</dbReference>
<dbReference type="EMBL" id="MU274127">
    <property type="protein sequence ID" value="KAI0026893.1"/>
    <property type="molecule type" value="Genomic_DNA"/>
</dbReference>
<evidence type="ECO:0000313" key="2">
    <source>
        <dbReference type="Proteomes" id="UP000814128"/>
    </source>
</evidence>
<protein>
    <submittedName>
        <fullName evidence="1">Uncharacterized protein</fullName>
    </submittedName>
</protein>
<keyword evidence="2" id="KW-1185">Reference proteome</keyword>
<evidence type="ECO:0000313" key="1">
    <source>
        <dbReference type="EMBL" id="KAI0026893.1"/>
    </source>
</evidence>
<organism evidence="1 2">
    <name type="scientific">Vararia minispora EC-137</name>
    <dbReference type="NCBI Taxonomy" id="1314806"/>
    <lineage>
        <taxon>Eukaryota</taxon>
        <taxon>Fungi</taxon>
        <taxon>Dikarya</taxon>
        <taxon>Basidiomycota</taxon>
        <taxon>Agaricomycotina</taxon>
        <taxon>Agaricomycetes</taxon>
        <taxon>Russulales</taxon>
        <taxon>Lachnocladiaceae</taxon>
        <taxon>Vararia</taxon>
    </lineage>
</organism>
<reference evidence="1" key="1">
    <citation type="submission" date="2021-02" db="EMBL/GenBank/DDBJ databases">
        <authorList>
            <consortium name="DOE Joint Genome Institute"/>
            <person name="Ahrendt S."/>
            <person name="Looney B.P."/>
            <person name="Miyauchi S."/>
            <person name="Morin E."/>
            <person name="Drula E."/>
            <person name="Courty P.E."/>
            <person name="Chicoki N."/>
            <person name="Fauchery L."/>
            <person name="Kohler A."/>
            <person name="Kuo A."/>
            <person name="Labutti K."/>
            <person name="Pangilinan J."/>
            <person name="Lipzen A."/>
            <person name="Riley R."/>
            <person name="Andreopoulos W."/>
            <person name="He G."/>
            <person name="Johnson J."/>
            <person name="Barry K.W."/>
            <person name="Grigoriev I.V."/>
            <person name="Nagy L."/>
            <person name="Hibbett D."/>
            <person name="Henrissat B."/>
            <person name="Matheny P.B."/>
            <person name="Labbe J."/>
            <person name="Martin F."/>
        </authorList>
    </citation>
    <scope>NUCLEOTIDE SEQUENCE</scope>
    <source>
        <strain evidence="1">EC-137</strain>
    </source>
</reference>
<proteinExistence type="predicted"/>
<name>A0ACB8Q539_9AGAM</name>
<gene>
    <name evidence="1" type="ORF">K488DRAFT_91714</name>
</gene>
<accession>A0ACB8Q539</accession>
<sequence>MTWPGLQVSIAKHTEATKITDLATWEDEALAQGGVADDGRVLTLFDDEDVEDNALDLEEATLSLGDDFQDLDLQNDDAPASDDEDEAMNVPPPDDEVDAMNEGEAMNEGDAMNVDHTLPVLPPPPPHGRRYIKQFGGCTGESLNPDIVADSTYSLYESALPDAEDTNNAYHPFASKLEWELAEWAKTRGVGATAFTELLQIEGLADKLDLQYRSSRDLNHIVDGALPVRPAFVRRTYQLGGETYELYLRDAMGLVKALYGSPEFANELVFAPEKHYVQLSGEGGRITWSHRFSDMHTGWWWWQLQAKMESERPGVTIIPIIILSDKTQLTLFCNCSAYPMYLTIGNILKETCWKPSPQAQLLLGYLPVSRLTQIKNAESRQCALVNLFHTCMKDILNPFEAAGVDGVIMTSGDGQCRWCHPIFAAFVGDYPEQVLVTGTKYGHCPKGTVDPALLGSNVECELCDHAREAGVKPIDTFWTNLPYADIYKSVMLDILHQLYQGMIKHVIEVIVQLESSARALSATFSVHLVLGFGFGVNARARLQ</sequence>